<proteinExistence type="predicted"/>
<evidence type="ECO:0000259" key="11">
    <source>
        <dbReference type="PROSITE" id="PS51198"/>
    </source>
</evidence>
<evidence type="ECO:0000256" key="1">
    <source>
        <dbReference type="ARBA" id="ARBA00022741"/>
    </source>
</evidence>
<keyword evidence="2 9" id="KW-0378">Hydrolase</keyword>
<dbReference type="InterPro" id="IPR027417">
    <property type="entry name" value="P-loop_NTPase"/>
</dbReference>
<dbReference type="EC" id="5.6.2.4" evidence="7"/>
<comment type="catalytic activity">
    <reaction evidence="8">
        <text>ATP + H2O = ADP + phosphate + H(+)</text>
        <dbReference type="Rhea" id="RHEA:13065"/>
        <dbReference type="ChEBI" id="CHEBI:15377"/>
        <dbReference type="ChEBI" id="CHEBI:15378"/>
        <dbReference type="ChEBI" id="CHEBI:30616"/>
        <dbReference type="ChEBI" id="CHEBI:43474"/>
        <dbReference type="ChEBI" id="CHEBI:456216"/>
        <dbReference type="EC" id="5.6.2.4"/>
    </reaction>
</comment>
<evidence type="ECO:0000256" key="3">
    <source>
        <dbReference type="ARBA" id="ARBA00022806"/>
    </source>
</evidence>
<dbReference type="Pfam" id="PF13361">
    <property type="entry name" value="UvrD_C"/>
    <property type="match status" value="1"/>
</dbReference>
<evidence type="ECO:0000256" key="7">
    <source>
        <dbReference type="ARBA" id="ARBA00034808"/>
    </source>
</evidence>
<dbReference type="GO" id="GO:0016787">
    <property type="term" value="F:hydrolase activity"/>
    <property type="evidence" value="ECO:0007669"/>
    <property type="project" value="UniProtKB-UniRule"/>
</dbReference>
<keyword evidence="1 9" id="KW-0547">Nucleotide-binding</keyword>
<protein>
    <recommendedName>
        <fullName evidence="7">DNA 3'-5' helicase</fullName>
        <ecNumber evidence="7">5.6.2.4</ecNumber>
    </recommendedName>
</protein>
<feature type="binding site" evidence="9">
    <location>
        <begin position="36"/>
        <end position="43"/>
    </location>
    <ligand>
        <name>ATP</name>
        <dbReference type="ChEBI" id="CHEBI:30616"/>
    </ligand>
</feature>
<dbReference type="Proteomes" id="UP000885704">
    <property type="component" value="Unassembled WGS sequence"/>
</dbReference>
<dbReference type="PANTHER" id="PTHR11070:SF30">
    <property type="entry name" value="F-BOX DNA HELICASE 1"/>
    <property type="match status" value="1"/>
</dbReference>
<evidence type="ECO:0000313" key="12">
    <source>
        <dbReference type="EMBL" id="HDZ51496.1"/>
    </source>
</evidence>
<evidence type="ECO:0000256" key="9">
    <source>
        <dbReference type="PROSITE-ProRule" id="PRU00560"/>
    </source>
</evidence>
<evidence type="ECO:0000256" key="10">
    <source>
        <dbReference type="SAM" id="MobiDB-lite"/>
    </source>
</evidence>
<dbReference type="GO" id="GO:0005524">
    <property type="term" value="F:ATP binding"/>
    <property type="evidence" value="ECO:0007669"/>
    <property type="project" value="UniProtKB-UniRule"/>
</dbReference>
<sequence>MQPIEDARKMKLTDEQAEIKEGVSALKPGENLKVIAFAGAGKTTTLKACAEGRNDRGIYLAFNSSIAKEAKEKLGHTKCLAKTMHGLAFGVMREYMEAPAQINARSFMSSQIMSRFHVPDVKGWGDYRIAAAVSSTMSKYAASADSSFSTRHAEAALMEVLGDPDFIVSEEKAEFVRDTISKLSEPLKLMAFEYWGECMENQLYSHDMYLKMLDGIPELRENAFARYKYVMIDEAQDINPVQRSILTKTGLPLVAVGDPFQQIYSWRGAENALQQLPGRELFLTQSFRFGENIAVVARKILDSIPDGGPEKRLEGAGPGESGSGPKGAVICRTNIGMLDEAIKYLNKGYKVHVDNVDGLLTDVRSAQALKEGRLGDVKSAELKQFDSWDEMEITAEEGSDPSLSKLVNLVRTNRISDVERLAKAQIPDANKVHLVVYTAHRSKGLEFDAVQLGEDWPDISVMESRFKAAELKSEKHVTQARESYNTLYVAATRAKLRCKGYGRILEPVPEATGPMTQEEALKYTQGMRRGDDTFEPS</sequence>
<dbReference type="GO" id="GO:0043138">
    <property type="term" value="F:3'-5' DNA helicase activity"/>
    <property type="evidence" value="ECO:0007669"/>
    <property type="project" value="TreeGrafter"/>
</dbReference>
<evidence type="ECO:0000256" key="5">
    <source>
        <dbReference type="ARBA" id="ARBA00023235"/>
    </source>
</evidence>
<accession>A0A7V1FMB2</accession>
<feature type="compositionally biased region" description="Gly residues" evidence="10">
    <location>
        <begin position="316"/>
        <end position="325"/>
    </location>
</feature>
<reference evidence="12" key="1">
    <citation type="journal article" date="2020" name="mSystems">
        <title>Genome- and Community-Level Interaction Insights into Carbon Utilization and Element Cycling Functions of Hydrothermarchaeota in Hydrothermal Sediment.</title>
        <authorList>
            <person name="Zhou Z."/>
            <person name="Liu Y."/>
            <person name="Xu W."/>
            <person name="Pan J."/>
            <person name="Luo Z.H."/>
            <person name="Li M."/>
        </authorList>
    </citation>
    <scope>NUCLEOTIDE SEQUENCE [LARGE SCALE GENOMIC DNA]</scope>
    <source>
        <strain evidence="12">HyVt-323</strain>
    </source>
</reference>
<comment type="caution">
    <text evidence="12">The sequence shown here is derived from an EMBL/GenBank/DDBJ whole genome shotgun (WGS) entry which is preliminary data.</text>
</comment>
<dbReference type="PROSITE" id="PS51198">
    <property type="entry name" value="UVRD_HELICASE_ATP_BIND"/>
    <property type="match status" value="1"/>
</dbReference>
<dbReference type="InterPro" id="IPR014016">
    <property type="entry name" value="UvrD-like_ATP-bd"/>
</dbReference>
<evidence type="ECO:0000256" key="6">
    <source>
        <dbReference type="ARBA" id="ARBA00034617"/>
    </source>
</evidence>
<dbReference type="AlphaFoldDB" id="A0A7V1FMB2"/>
<gene>
    <name evidence="12" type="ORF">ENH63_06835</name>
</gene>
<dbReference type="GO" id="GO:0000724">
    <property type="term" value="P:double-strand break repair via homologous recombination"/>
    <property type="evidence" value="ECO:0007669"/>
    <property type="project" value="TreeGrafter"/>
</dbReference>
<dbReference type="GO" id="GO:0003677">
    <property type="term" value="F:DNA binding"/>
    <property type="evidence" value="ECO:0007669"/>
    <property type="project" value="InterPro"/>
</dbReference>
<name>A0A7V1FMB2_9RHOB</name>
<dbReference type="InterPro" id="IPR014017">
    <property type="entry name" value="DNA_helicase_UvrD-like_C"/>
</dbReference>
<evidence type="ECO:0000256" key="4">
    <source>
        <dbReference type="ARBA" id="ARBA00022840"/>
    </source>
</evidence>
<organism evidence="12">
    <name type="scientific">Sulfitobacter litoralis</name>
    <dbReference type="NCBI Taxonomy" id="335975"/>
    <lineage>
        <taxon>Bacteria</taxon>
        <taxon>Pseudomonadati</taxon>
        <taxon>Pseudomonadota</taxon>
        <taxon>Alphaproteobacteria</taxon>
        <taxon>Rhodobacterales</taxon>
        <taxon>Roseobacteraceae</taxon>
        <taxon>Sulfitobacter</taxon>
    </lineage>
</organism>
<feature type="domain" description="UvrD-like helicase ATP-binding" evidence="11">
    <location>
        <begin position="15"/>
        <end position="296"/>
    </location>
</feature>
<dbReference type="PANTHER" id="PTHR11070">
    <property type="entry name" value="UVRD / RECB / PCRA DNA HELICASE FAMILY MEMBER"/>
    <property type="match status" value="1"/>
</dbReference>
<feature type="region of interest" description="Disordered" evidence="10">
    <location>
        <begin position="307"/>
        <end position="326"/>
    </location>
</feature>
<dbReference type="GO" id="GO:0031297">
    <property type="term" value="P:replication fork processing"/>
    <property type="evidence" value="ECO:0007669"/>
    <property type="project" value="TreeGrafter"/>
</dbReference>
<evidence type="ECO:0000256" key="2">
    <source>
        <dbReference type="ARBA" id="ARBA00022801"/>
    </source>
</evidence>
<keyword evidence="5" id="KW-0413">Isomerase</keyword>
<dbReference type="InterPro" id="IPR000212">
    <property type="entry name" value="DNA_helicase_UvrD/REP"/>
</dbReference>
<dbReference type="EMBL" id="DRFN01000017">
    <property type="protein sequence ID" value="HDZ51496.1"/>
    <property type="molecule type" value="Genomic_DNA"/>
</dbReference>
<dbReference type="Pfam" id="PF00580">
    <property type="entry name" value="UvrD-helicase"/>
    <property type="match status" value="1"/>
</dbReference>
<dbReference type="SUPFAM" id="SSF52540">
    <property type="entry name" value="P-loop containing nucleoside triphosphate hydrolases"/>
    <property type="match status" value="1"/>
</dbReference>
<comment type="catalytic activity">
    <reaction evidence="6">
        <text>Couples ATP hydrolysis with the unwinding of duplex DNA by translocating in the 3'-5' direction.</text>
        <dbReference type="EC" id="5.6.2.4"/>
    </reaction>
</comment>
<dbReference type="Gene3D" id="3.40.50.300">
    <property type="entry name" value="P-loop containing nucleotide triphosphate hydrolases"/>
    <property type="match status" value="2"/>
</dbReference>
<keyword evidence="3 9" id="KW-0347">Helicase</keyword>
<evidence type="ECO:0000256" key="8">
    <source>
        <dbReference type="ARBA" id="ARBA00048988"/>
    </source>
</evidence>
<keyword evidence="4 9" id="KW-0067">ATP-binding</keyword>